<name>A0A4Q7USN2_PSEST</name>
<sequence>MWAFFSRRLRMWLLFAIGAPILAWLLGRLGDIVERRRGPNGFSRVLHTARGWLRRRTRGPLSKRDRDPQLPAR</sequence>
<proteinExistence type="predicted"/>
<evidence type="ECO:0000313" key="1">
    <source>
        <dbReference type="EMBL" id="RZT83974.1"/>
    </source>
</evidence>
<dbReference type="EMBL" id="SHKL01000001">
    <property type="protein sequence ID" value="RZT83974.1"/>
    <property type="molecule type" value="Genomic_DNA"/>
</dbReference>
<keyword evidence="2" id="KW-1185">Reference proteome</keyword>
<protein>
    <submittedName>
        <fullName evidence="1">Uncharacterized protein</fullName>
    </submittedName>
</protein>
<evidence type="ECO:0000313" key="2">
    <source>
        <dbReference type="Proteomes" id="UP000291591"/>
    </source>
</evidence>
<comment type="caution">
    <text evidence="1">The sequence shown here is derived from an EMBL/GenBank/DDBJ whole genome shotgun (WGS) entry which is preliminary data.</text>
</comment>
<accession>A0A4Q7USN2</accession>
<dbReference type="RefSeq" id="WP_130288661.1">
    <property type="nucleotide sequence ID" value="NZ_SHKL01000001.1"/>
</dbReference>
<organism evidence="1 2">
    <name type="scientific">Pseudonocardia sediminis</name>
    <dbReference type="NCBI Taxonomy" id="1397368"/>
    <lineage>
        <taxon>Bacteria</taxon>
        <taxon>Bacillati</taxon>
        <taxon>Actinomycetota</taxon>
        <taxon>Actinomycetes</taxon>
        <taxon>Pseudonocardiales</taxon>
        <taxon>Pseudonocardiaceae</taxon>
        <taxon>Pseudonocardia</taxon>
    </lineage>
</organism>
<gene>
    <name evidence="1" type="ORF">EV383_0807</name>
</gene>
<dbReference type="AlphaFoldDB" id="A0A4Q7USN2"/>
<dbReference type="Proteomes" id="UP000291591">
    <property type="component" value="Unassembled WGS sequence"/>
</dbReference>
<reference evidence="1 2" key="1">
    <citation type="submission" date="2019-02" db="EMBL/GenBank/DDBJ databases">
        <title>Sequencing the genomes of 1000 actinobacteria strains.</title>
        <authorList>
            <person name="Klenk H.-P."/>
        </authorList>
    </citation>
    <scope>NUCLEOTIDE SEQUENCE [LARGE SCALE GENOMIC DNA]</scope>
    <source>
        <strain evidence="1 2">DSM 45779</strain>
    </source>
</reference>
<dbReference type="OrthoDB" id="4871678at2"/>